<evidence type="ECO:0000256" key="2">
    <source>
        <dbReference type="ARBA" id="ARBA00022692"/>
    </source>
</evidence>
<accession>A0ABQ8X7P1</accession>
<evidence type="ECO:0000256" key="3">
    <source>
        <dbReference type="ARBA" id="ARBA00022989"/>
    </source>
</evidence>
<feature type="transmembrane region" description="Helical" evidence="5">
    <location>
        <begin position="107"/>
        <end position="129"/>
    </location>
</feature>
<evidence type="ECO:0000259" key="6">
    <source>
        <dbReference type="Pfam" id="PF11970"/>
    </source>
</evidence>
<keyword evidence="7" id="KW-0675">Receptor</keyword>
<dbReference type="PANTHER" id="PTHR23112:SF0">
    <property type="entry name" value="TRANSMEMBRANE PROTEIN 116"/>
    <property type="match status" value="1"/>
</dbReference>
<evidence type="ECO:0000256" key="4">
    <source>
        <dbReference type="ARBA" id="ARBA00023136"/>
    </source>
</evidence>
<feature type="transmembrane region" description="Helical" evidence="5">
    <location>
        <begin position="149"/>
        <end position="169"/>
    </location>
</feature>
<dbReference type="Pfam" id="PF11970">
    <property type="entry name" value="GPR_Gpa2_C"/>
    <property type="match status" value="1"/>
</dbReference>
<keyword evidence="3 5" id="KW-1133">Transmembrane helix</keyword>
<evidence type="ECO:0000256" key="5">
    <source>
        <dbReference type="SAM" id="Phobius"/>
    </source>
</evidence>
<keyword evidence="2 5" id="KW-0812">Transmembrane</keyword>
<dbReference type="PANTHER" id="PTHR23112">
    <property type="entry name" value="G PROTEIN-COUPLED RECEPTOR 157-RELATED"/>
    <property type="match status" value="1"/>
</dbReference>
<organism evidence="7 8">
    <name type="scientific">Anaeramoeba flamelloides</name>
    <dbReference type="NCBI Taxonomy" id="1746091"/>
    <lineage>
        <taxon>Eukaryota</taxon>
        <taxon>Metamonada</taxon>
        <taxon>Anaeramoebidae</taxon>
        <taxon>Anaeramoeba</taxon>
    </lineage>
</organism>
<feature type="domain" description="G protein-coupled receptor GPR1/2/3 C-terminal" evidence="6">
    <location>
        <begin position="197"/>
        <end position="261"/>
    </location>
</feature>
<keyword evidence="4 5" id="KW-0472">Membrane</keyword>
<feature type="transmembrane region" description="Helical" evidence="5">
    <location>
        <begin position="6"/>
        <end position="27"/>
    </location>
</feature>
<dbReference type="SUPFAM" id="SSF81321">
    <property type="entry name" value="Family A G protein-coupled receptor-like"/>
    <property type="match status" value="1"/>
</dbReference>
<evidence type="ECO:0000313" key="7">
    <source>
        <dbReference type="EMBL" id="KAJ6228698.1"/>
    </source>
</evidence>
<sequence>MSTLSVVSLCIASLSLLGCCLIIILNIRFKSYRSHFFRRLILVLTIYDFFHATTFFMSVENTGKICTLQGIYLTLIGLCPPYMSFIISILTFLKIDRNYSDFKLKKIFLYLHLVGIIQAFGFTFLAVYFGKIDQTPGTNWCFIASTKWIFVYYCVLWVDLIGSFIAYGLSVKVITRSLKELKQYKDSNYTLFDSETKKKELRLQLRMMAIPLSLFFTIIFSSIKRIRYFLEPTAKPIYSIDVLQAISNPSQGLLDCIVFVFLSKYSREKLKLLLKCKSENVKTLKHSTLSIQSNQEESFMVIQISGEDSNESLLSETSN</sequence>
<name>A0ABQ8X7P1_9EUKA</name>
<evidence type="ECO:0000313" key="8">
    <source>
        <dbReference type="Proteomes" id="UP001150062"/>
    </source>
</evidence>
<dbReference type="Gene3D" id="1.20.1070.10">
    <property type="entry name" value="Rhodopsin 7-helix transmembrane proteins"/>
    <property type="match status" value="1"/>
</dbReference>
<keyword evidence="8" id="KW-1185">Reference proteome</keyword>
<proteinExistence type="predicted"/>
<dbReference type="InterPro" id="IPR022596">
    <property type="entry name" value="GPR1/2/3_C"/>
</dbReference>
<gene>
    <name evidence="7" type="ORF">M0813_08735</name>
</gene>
<dbReference type="EMBL" id="JAOAOG010000326">
    <property type="protein sequence ID" value="KAJ6228698.1"/>
    <property type="molecule type" value="Genomic_DNA"/>
</dbReference>
<dbReference type="Proteomes" id="UP001150062">
    <property type="component" value="Unassembled WGS sequence"/>
</dbReference>
<protein>
    <submittedName>
        <fullName evidence="7">G protein-coupled receptor</fullName>
    </submittedName>
</protein>
<feature type="transmembrane region" description="Helical" evidence="5">
    <location>
        <begin position="39"/>
        <end position="59"/>
    </location>
</feature>
<comment type="caution">
    <text evidence="7">The sequence shown here is derived from an EMBL/GenBank/DDBJ whole genome shotgun (WGS) entry which is preliminary data.</text>
</comment>
<feature type="transmembrane region" description="Helical" evidence="5">
    <location>
        <begin position="205"/>
        <end position="223"/>
    </location>
</feature>
<reference evidence="7" key="1">
    <citation type="submission" date="2022-08" db="EMBL/GenBank/DDBJ databases">
        <title>Novel sulfate-reducing endosymbionts in the free-living metamonad Anaeramoeba.</title>
        <authorList>
            <person name="Jerlstrom-Hultqvist J."/>
            <person name="Cepicka I."/>
            <person name="Gallot-Lavallee L."/>
            <person name="Salas-Leiva D."/>
            <person name="Curtis B.A."/>
            <person name="Zahonova K."/>
            <person name="Pipaliya S."/>
            <person name="Dacks J."/>
            <person name="Roger A.J."/>
        </authorList>
    </citation>
    <scope>NUCLEOTIDE SEQUENCE</scope>
    <source>
        <strain evidence="7">Schooner1</strain>
    </source>
</reference>
<evidence type="ECO:0000256" key="1">
    <source>
        <dbReference type="ARBA" id="ARBA00004141"/>
    </source>
</evidence>
<comment type="subcellular location">
    <subcellularLocation>
        <location evidence="1">Membrane</location>
        <topology evidence="1">Multi-pass membrane protein</topology>
    </subcellularLocation>
</comment>
<feature type="transmembrane region" description="Helical" evidence="5">
    <location>
        <begin position="71"/>
        <end position="95"/>
    </location>
</feature>